<organism evidence="6 7">
    <name type="scientific">Chengkuizengella axinellae</name>
    <dbReference type="NCBI Taxonomy" id="3064388"/>
    <lineage>
        <taxon>Bacteria</taxon>
        <taxon>Bacillati</taxon>
        <taxon>Bacillota</taxon>
        <taxon>Bacilli</taxon>
        <taxon>Bacillales</taxon>
        <taxon>Paenibacillaceae</taxon>
        <taxon>Chengkuizengella</taxon>
    </lineage>
</organism>
<feature type="domain" description="SprT-like" evidence="5">
    <location>
        <begin position="4"/>
        <end position="149"/>
    </location>
</feature>
<gene>
    <name evidence="6" type="ORF">Q5Y73_19680</name>
</gene>
<evidence type="ECO:0000256" key="1">
    <source>
        <dbReference type="ARBA" id="ARBA00022490"/>
    </source>
</evidence>
<evidence type="ECO:0000256" key="4">
    <source>
        <dbReference type="HAMAP-Rule" id="MF_00745"/>
    </source>
</evidence>
<evidence type="ECO:0000256" key="3">
    <source>
        <dbReference type="ARBA" id="ARBA00022833"/>
    </source>
</evidence>
<dbReference type="InterPro" id="IPR006640">
    <property type="entry name" value="SprT-like_domain"/>
</dbReference>
<dbReference type="SMART" id="SM00731">
    <property type="entry name" value="SprT"/>
    <property type="match status" value="1"/>
</dbReference>
<dbReference type="Proteomes" id="UP001231941">
    <property type="component" value="Unassembled WGS sequence"/>
</dbReference>
<keyword evidence="7" id="KW-1185">Reference proteome</keyword>
<dbReference type="NCBIfam" id="NF003339">
    <property type="entry name" value="PRK04351.1"/>
    <property type="match status" value="1"/>
</dbReference>
<protein>
    <recommendedName>
        <fullName evidence="4">Protein SprT-like</fullName>
    </recommendedName>
</protein>
<sequence length="157" mass="18852">MDDKQLQSWIEQISLQFFGRPFLHKATFNRRLRATGGRYFIKSHNIDISWQYYHQFGKEETEKVIKHELCHYHLHLLNRGYKHRDADFKQLLKEVGGTRYCRPLNDARAKKAYRYQLTCLKCGTTYLRKRKMDVSKYVCGKCKGKLKLIPLDYNQKT</sequence>
<dbReference type="Pfam" id="PF17283">
    <property type="entry name" value="Zn_ribbon_SprT"/>
    <property type="match status" value="1"/>
</dbReference>
<comment type="cofactor">
    <cofactor evidence="4">
        <name>Zn(2+)</name>
        <dbReference type="ChEBI" id="CHEBI:29105"/>
    </cofactor>
    <text evidence="4">Binds 1 zinc ion.</text>
</comment>
<dbReference type="Pfam" id="PF10263">
    <property type="entry name" value="SprT-like"/>
    <property type="match status" value="1"/>
</dbReference>
<name>A0ABT9J3W1_9BACL</name>
<dbReference type="RefSeq" id="WP_305993625.1">
    <property type="nucleotide sequence ID" value="NZ_JAVAMP010000013.1"/>
</dbReference>
<proteinExistence type="inferred from homology"/>
<evidence type="ECO:0000256" key="2">
    <source>
        <dbReference type="ARBA" id="ARBA00022723"/>
    </source>
</evidence>
<evidence type="ECO:0000313" key="6">
    <source>
        <dbReference type="EMBL" id="MDP5276316.1"/>
    </source>
</evidence>
<reference evidence="6 7" key="1">
    <citation type="submission" date="2023-08" db="EMBL/GenBank/DDBJ databases">
        <authorList>
            <person name="Park J.-S."/>
        </authorList>
    </citation>
    <scope>NUCLEOTIDE SEQUENCE [LARGE SCALE GENOMIC DNA]</scope>
    <source>
        <strain evidence="6 7">2205SS18-9</strain>
    </source>
</reference>
<dbReference type="InterPro" id="IPR035240">
    <property type="entry name" value="SprT_Zn_ribbon"/>
</dbReference>
<dbReference type="EMBL" id="JAVAMP010000013">
    <property type="protein sequence ID" value="MDP5276316.1"/>
    <property type="molecule type" value="Genomic_DNA"/>
</dbReference>
<keyword evidence="1 4" id="KW-0963">Cytoplasm</keyword>
<accession>A0ABT9J3W1</accession>
<keyword evidence="2 4" id="KW-0479">Metal-binding</keyword>
<evidence type="ECO:0000259" key="5">
    <source>
        <dbReference type="SMART" id="SM00731"/>
    </source>
</evidence>
<comment type="caution">
    <text evidence="6">The sequence shown here is derived from an EMBL/GenBank/DDBJ whole genome shotgun (WGS) entry which is preliminary data.</text>
</comment>
<feature type="binding site" evidence="4">
    <location>
        <position position="67"/>
    </location>
    <ligand>
        <name>Zn(2+)</name>
        <dbReference type="ChEBI" id="CHEBI:29105"/>
    </ligand>
</feature>
<evidence type="ECO:0000313" key="7">
    <source>
        <dbReference type="Proteomes" id="UP001231941"/>
    </source>
</evidence>
<keyword evidence="3 4" id="KW-0862">Zinc</keyword>
<dbReference type="HAMAP" id="MF_00745">
    <property type="entry name" value="SprT_like"/>
    <property type="match status" value="1"/>
</dbReference>
<feature type="active site" evidence="4">
    <location>
        <position position="68"/>
    </location>
</feature>
<feature type="binding site" evidence="4">
    <location>
        <position position="71"/>
    </location>
    <ligand>
        <name>Zn(2+)</name>
        <dbReference type="ChEBI" id="CHEBI:29105"/>
    </ligand>
</feature>
<comment type="similarity">
    <text evidence="4">Belongs to the SprT family.</text>
</comment>
<dbReference type="InterPro" id="IPR023524">
    <property type="entry name" value="Uncharacterised_SprT-like"/>
</dbReference>
<comment type="subcellular location">
    <subcellularLocation>
        <location evidence="4">Cytoplasm</location>
    </subcellularLocation>
</comment>